<dbReference type="PANTHER" id="PTHR43617:SF30">
    <property type="entry name" value="HISTONE ACETYLTRANSFERASE"/>
    <property type="match status" value="1"/>
</dbReference>
<reference evidence="2 3" key="1">
    <citation type="submission" date="2016-10" db="EMBL/GenBank/DDBJ databases">
        <authorList>
            <person name="de Groot N.N."/>
        </authorList>
    </citation>
    <scope>NUCLEOTIDE SEQUENCE [LARGE SCALE GENOMIC DNA]</scope>
    <source>
        <strain evidence="2 3">CGMCC 1.6502</strain>
    </source>
</reference>
<keyword evidence="2" id="KW-0808">Transferase</keyword>
<dbReference type="SUPFAM" id="SSF55729">
    <property type="entry name" value="Acyl-CoA N-acyltransferases (Nat)"/>
    <property type="match status" value="1"/>
</dbReference>
<protein>
    <submittedName>
        <fullName evidence="2">L-amino acid N-acyltransferase YncA</fullName>
    </submittedName>
</protein>
<dbReference type="AlphaFoldDB" id="A0A1G8XG07"/>
<dbReference type="InterPro" id="IPR016181">
    <property type="entry name" value="Acyl_CoA_acyltransferase"/>
</dbReference>
<evidence type="ECO:0000259" key="1">
    <source>
        <dbReference type="PROSITE" id="PS51186"/>
    </source>
</evidence>
<dbReference type="Gene3D" id="3.40.630.30">
    <property type="match status" value="1"/>
</dbReference>
<dbReference type="PROSITE" id="PS51186">
    <property type="entry name" value="GNAT"/>
    <property type="match status" value="1"/>
</dbReference>
<evidence type="ECO:0000313" key="2">
    <source>
        <dbReference type="EMBL" id="SDJ89538.1"/>
    </source>
</evidence>
<proteinExistence type="predicted"/>
<keyword evidence="3" id="KW-1185">Reference proteome</keyword>
<sequence length="180" mass="20658">MFQIRKADLTDAEKIANVHVNSWKTTYSELINEKDMSNITYENRKALWETILKMPQTGQPALVVEKEADGEIIGFVSGGKERTKRFGYDGEIYAIYLLPSYQRQGIGSKMLAAFTEEMVREGYQSMLVWVLTRNPSSNFYAKHGARQIDKEETTIGEGTYQESAYGWKSIEELAEKLRHK</sequence>
<dbReference type="RefSeq" id="WP_093212206.1">
    <property type="nucleotide sequence ID" value="NZ_FNFL01000001.1"/>
</dbReference>
<organism evidence="2 3">
    <name type="scientific">Sediminibacillus albus</name>
    <dbReference type="NCBI Taxonomy" id="407036"/>
    <lineage>
        <taxon>Bacteria</taxon>
        <taxon>Bacillati</taxon>
        <taxon>Bacillota</taxon>
        <taxon>Bacilli</taxon>
        <taxon>Bacillales</taxon>
        <taxon>Bacillaceae</taxon>
        <taxon>Sediminibacillus</taxon>
    </lineage>
</organism>
<dbReference type="Proteomes" id="UP000198694">
    <property type="component" value="Unassembled WGS sequence"/>
</dbReference>
<dbReference type="EMBL" id="FNFL01000001">
    <property type="protein sequence ID" value="SDJ89538.1"/>
    <property type="molecule type" value="Genomic_DNA"/>
</dbReference>
<feature type="domain" description="N-acetyltransferase" evidence="1">
    <location>
        <begin position="2"/>
        <end position="171"/>
    </location>
</feature>
<dbReference type="PANTHER" id="PTHR43617">
    <property type="entry name" value="L-AMINO ACID N-ACETYLTRANSFERASE"/>
    <property type="match status" value="1"/>
</dbReference>
<keyword evidence="2" id="KW-0012">Acyltransferase</keyword>
<dbReference type="CDD" id="cd04301">
    <property type="entry name" value="NAT_SF"/>
    <property type="match status" value="1"/>
</dbReference>
<accession>A0A1G8XG07</accession>
<gene>
    <name evidence="2" type="ORF">SAMN05216243_1344</name>
</gene>
<evidence type="ECO:0000313" key="3">
    <source>
        <dbReference type="Proteomes" id="UP000198694"/>
    </source>
</evidence>
<dbReference type="Pfam" id="PF00583">
    <property type="entry name" value="Acetyltransf_1"/>
    <property type="match status" value="1"/>
</dbReference>
<dbReference type="STRING" id="407036.SAMN05216243_1344"/>
<dbReference type="GO" id="GO:0016747">
    <property type="term" value="F:acyltransferase activity, transferring groups other than amino-acyl groups"/>
    <property type="evidence" value="ECO:0007669"/>
    <property type="project" value="InterPro"/>
</dbReference>
<dbReference type="OrthoDB" id="5292888at2"/>
<dbReference type="InterPro" id="IPR050276">
    <property type="entry name" value="MshD_Acetyltransferase"/>
</dbReference>
<name>A0A1G8XG07_9BACI</name>
<dbReference type="InterPro" id="IPR000182">
    <property type="entry name" value="GNAT_dom"/>
</dbReference>